<evidence type="ECO:0000256" key="1">
    <source>
        <dbReference type="ARBA" id="ARBA00004167"/>
    </source>
</evidence>
<dbReference type="Pfam" id="PF04228">
    <property type="entry name" value="Zn_peptidase"/>
    <property type="match status" value="1"/>
</dbReference>
<dbReference type="GO" id="GO:0016020">
    <property type="term" value="C:membrane"/>
    <property type="evidence" value="ECO:0007669"/>
    <property type="project" value="UniProtKB-SubCell"/>
</dbReference>
<evidence type="ECO:0000256" key="2">
    <source>
        <dbReference type="ARBA" id="ARBA00022692"/>
    </source>
</evidence>
<comment type="subcellular location">
    <subcellularLocation>
        <location evidence="1">Membrane</location>
        <topology evidence="1">Single-pass membrane protein</topology>
    </subcellularLocation>
</comment>
<dbReference type="OrthoDB" id="9774900at2"/>
<evidence type="ECO:0000313" key="8">
    <source>
        <dbReference type="Proteomes" id="UP000295455"/>
    </source>
</evidence>
<organism evidence="7 8">
    <name type="scientific">Mariniflexile fucanivorans</name>
    <dbReference type="NCBI Taxonomy" id="264023"/>
    <lineage>
        <taxon>Bacteria</taxon>
        <taxon>Pseudomonadati</taxon>
        <taxon>Bacteroidota</taxon>
        <taxon>Flavobacteriia</taxon>
        <taxon>Flavobacteriales</taxon>
        <taxon>Flavobacteriaceae</taxon>
        <taxon>Mariniflexile</taxon>
    </lineage>
</organism>
<name>A0A4R1RRE6_9FLAO</name>
<protein>
    <recommendedName>
        <fullName evidence="9">Metalloprotease</fullName>
    </recommendedName>
</protein>
<reference evidence="7 8" key="1">
    <citation type="submission" date="2019-03" db="EMBL/GenBank/DDBJ databases">
        <title>Genomic Encyclopedia of Type Strains, Phase IV (KMG-IV): sequencing the most valuable type-strain genomes for metagenomic binning, comparative biology and taxonomic classification.</title>
        <authorList>
            <person name="Goeker M."/>
        </authorList>
    </citation>
    <scope>NUCLEOTIDE SEQUENCE [LARGE SCALE GENOMIC DNA]</scope>
    <source>
        <strain evidence="7 8">DSM 18792</strain>
    </source>
</reference>
<keyword evidence="3 6" id="KW-1133">Transmembrane helix</keyword>
<dbReference type="RefSeq" id="WP_132214123.1">
    <property type="nucleotide sequence ID" value="NZ_OX156936.1"/>
</dbReference>
<evidence type="ECO:0000256" key="6">
    <source>
        <dbReference type="SAM" id="Phobius"/>
    </source>
</evidence>
<evidence type="ECO:0000256" key="4">
    <source>
        <dbReference type="ARBA" id="ARBA00023136"/>
    </source>
</evidence>
<dbReference type="Proteomes" id="UP000295455">
    <property type="component" value="Unassembled WGS sequence"/>
</dbReference>
<feature type="region of interest" description="Disordered" evidence="5">
    <location>
        <begin position="1"/>
        <end position="25"/>
    </location>
</feature>
<dbReference type="EMBL" id="SLUP01000001">
    <property type="protein sequence ID" value="TCL68859.1"/>
    <property type="molecule type" value="Genomic_DNA"/>
</dbReference>
<accession>A0A4R1RRE6</accession>
<evidence type="ECO:0008006" key="9">
    <source>
        <dbReference type="Google" id="ProtNLM"/>
    </source>
</evidence>
<gene>
    <name evidence="7" type="ORF">EV196_101284</name>
</gene>
<dbReference type="AlphaFoldDB" id="A0A4R1RRE6"/>
<feature type="compositionally biased region" description="Basic and acidic residues" evidence="5">
    <location>
        <begin position="7"/>
        <end position="17"/>
    </location>
</feature>
<dbReference type="InterPro" id="IPR007343">
    <property type="entry name" value="Uncharacterised_pept_Zn_put"/>
</dbReference>
<evidence type="ECO:0000256" key="3">
    <source>
        <dbReference type="ARBA" id="ARBA00022989"/>
    </source>
</evidence>
<comment type="caution">
    <text evidence="7">The sequence shown here is derived from an EMBL/GenBank/DDBJ whole genome shotgun (WGS) entry which is preliminary data.</text>
</comment>
<dbReference type="PANTHER" id="PTHR30168">
    <property type="entry name" value="PUTATIVE MEMBRANE PROTEIN YPFJ"/>
    <property type="match status" value="1"/>
</dbReference>
<dbReference type="PANTHER" id="PTHR30168:SF0">
    <property type="entry name" value="INNER MEMBRANE PROTEIN"/>
    <property type="match status" value="1"/>
</dbReference>
<feature type="transmembrane region" description="Helical" evidence="6">
    <location>
        <begin position="41"/>
        <end position="61"/>
    </location>
</feature>
<evidence type="ECO:0000256" key="5">
    <source>
        <dbReference type="SAM" id="MobiDB-lite"/>
    </source>
</evidence>
<proteinExistence type="predicted"/>
<evidence type="ECO:0000313" key="7">
    <source>
        <dbReference type="EMBL" id="TCL68859.1"/>
    </source>
</evidence>
<keyword evidence="8" id="KW-1185">Reference proteome</keyword>
<keyword evidence="2 6" id="KW-0812">Transmembrane</keyword>
<sequence length="300" mass="32816">MKWKGRRQSDNVDDRRGKSGTGQGIGGFNNPTLLAPLVKLLFSKVGLLIVGGFIVVSLVMGKNPLSLITQLLSGGATQTESSTPYQATAKDQELAEFSATILANTEDVWNKLLPNYREPELVLFTGSVSSACGSASSATGPFYCPGDEKLYIDLSFFDEMERRLNAPGDFAQAYVIAHEVGHHIQKITGISDKMNRLRGQLSETEYNKYSVRVELQADFLAGVWAHHSQEMTQMMETGDLEEAMNAANAIGDDRLQKQSSGRVVPDSFTHGTSAQRMRWFKKGFDTGDLSQGDTFSATSL</sequence>
<keyword evidence="4 6" id="KW-0472">Membrane</keyword>